<evidence type="ECO:0000313" key="3">
    <source>
        <dbReference type="Proteomes" id="UP000694393"/>
    </source>
</evidence>
<dbReference type="Ensembl" id="ENSPCET00000007423.1">
    <property type="protein sequence ID" value="ENSPCEP00000007170.1"/>
    <property type="gene ID" value="ENSPCEG00000005750.1"/>
</dbReference>
<organism evidence="2 3">
    <name type="scientific">Pelusios castaneus</name>
    <name type="common">West African mud turtle</name>
    <dbReference type="NCBI Taxonomy" id="367368"/>
    <lineage>
        <taxon>Eukaryota</taxon>
        <taxon>Metazoa</taxon>
        <taxon>Chordata</taxon>
        <taxon>Craniata</taxon>
        <taxon>Vertebrata</taxon>
        <taxon>Euteleostomi</taxon>
        <taxon>Archelosauria</taxon>
        <taxon>Testudinata</taxon>
        <taxon>Testudines</taxon>
        <taxon>Pleurodira</taxon>
        <taxon>Pelomedusidae</taxon>
        <taxon>Pelusios</taxon>
    </lineage>
</organism>
<dbReference type="AlphaFoldDB" id="A0A8C8VGW0"/>
<evidence type="ECO:0000256" key="1">
    <source>
        <dbReference type="SAM" id="MobiDB-lite"/>
    </source>
</evidence>
<proteinExistence type="predicted"/>
<reference evidence="2" key="2">
    <citation type="submission" date="2025-09" db="UniProtKB">
        <authorList>
            <consortium name="Ensembl"/>
        </authorList>
    </citation>
    <scope>IDENTIFICATION</scope>
</reference>
<keyword evidence="3" id="KW-1185">Reference proteome</keyword>
<sequence>FTAAFDSITNGPFQPGVTRPMLLQLQLGKCVGGTGRVGEQEPERNGDGGPESWGLAGVRGGAGMVRDPAGNGSVRELSRNLKRKCFKFYVMCKQKRQSISFHCCFHLLSTDLCNSEVSDHHPNKRYKNTC</sequence>
<dbReference type="Proteomes" id="UP000694393">
    <property type="component" value="Unplaced"/>
</dbReference>
<accession>A0A8C8VGW0</accession>
<evidence type="ECO:0000313" key="2">
    <source>
        <dbReference type="Ensembl" id="ENSPCEP00000007170.1"/>
    </source>
</evidence>
<feature type="region of interest" description="Disordered" evidence="1">
    <location>
        <begin position="33"/>
        <end position="55"/>
    </location>
</feature>
<reference evidence="2" key="1">
    <citation type="submission" date="2025-08" db="UniProtKB">
        <authorList>
            <consortium name="Ensembl"/>
        </authorList>
    </citation>
    <scope>IDENTIFICATION</scope>
</reference>
<name>A0A8C8VGW0_9SAUR</name>
<protein>
    <submittedName>
        <fullName evidence="2">Uncharacterized protein</fullName>
    </submittedName>
</protein>